<sequence length="241" mass="26804">MAHKITEERRTALVRLSVQMDVSFRNLSLLDEALTHSSYTNEAKAVIPHNERLEFLGDAVLELASSTYLYAHFPDCTEGELTKMRASLVQSDTLARLARKLDLGSYLLLGRGELMAGGAQRQNNLENAFEAVIGAVYLDGGWETARDYVARQLSAEVQLVQRSHVARDYKTTLQEYIQQKRHASISYELIGESGPDHDKRFTTLVRIDGKHMGEGTGRSKKEAEQHAAAAALSRIKSGTNL</sequence>
<feature type="binding site" evidence="8">
    <location>
        <position position="130"/>
    </location>
    <ligand>
        <name>Mg(2+)</name>
        <dbReference type="ChEBI" id="CHEBI:18420"/>
    </ligand>
</feature>
<keyword evidence="8" id="KW-0963">Cytoplasm</keyword>
<feature type="binding site" evidence="8">
    <location>
        <position position="127"/>
    </location>
    <ligand>
        <name>Mg(2+)</name>
        <dbReference type="ChEBI" id="CHEBI:18420"/>
    </ligand>
</feature>
<comment type="catalytic activity">
    <reaction evidence="1 8">
        <text>Endonucleolytic cleavage to 5'-phosphomonoester.</text>
        <dbReference type="EC" id="3.1.26.3"/>
    </reaction>
</comment>
<dbReference type="PANTHER" id="PTHR11207:SF0">
    <property type="entry name" value="RIBONUCLEASE 3"/>
    <property type="match status" value="1"/>
</dbReference>
<protein>
    <recommendedName>
        <fullName evidence="8">Ribonuclease 3</fullName>
        <ecNumber evidence="8">3.1.26.3</ecNumber>
    </recommendedName>
    <alternativeName>
        <fullName evidence="8">Ribonuclease III</fullName>
        <shortName evidence="8">RNase III</shortName>
    </alternativeName>
</protein>
<comment type="caution">
    <text evidence="11">The sequence shown here is derived from an EMBL/GenBank/DDBJ whole genome shotgun (WGS) entry which is preliminary data.</text>
</comment>
<dbReference type="CDD" id="cd00593">
    <property type="entry name" value="RIBOc"/>
    <property type="match status" value="1"/>
</dbReference>
<keyword evidence="3 8" id="KW-0507">mRNA processing</keyword>
<dbReference type="HAMAP" id="MF_00104">
    <property type="entry name" value="RNase_III"/>
    <property type="match status" value="1"/>
</dbReference>
<dbReference type="Proteomes" id="UP001500399">
    <property type="component" value="Unassembled WGS sequence"/>
</dbReference>
<keyword evidence="4 8" id="KW-0540">Nuclease</keyword>
<dbReference type="EC" id="3.1.26.3" evidence="8"/>
<feature type="active site" evidence="8">
    <location>
        <position position="58"/>
    </location>
</feature>
<dbReference type="PROSITE" id="PS50137">
    <property type="entry name" value="DS_RBD"/>
    <property type="match status" value="1"/>
</dbReference>
<dbReference type="InterPro" id="IPR014720">
    <property type="entry name" value="dsRBD_dom"/>
</dbReference>
<feature type="binding site" evidence="8">
    <location>
        <position position="54"/>
    </location>
    <ligand>
        <name>Mg(2+)</name>
        <dbReference type="ChEBI" id="CHEBI:18420"/>
    </ligand>
</feature>
<dbReference type="InterPro" id="IPR000999">
    <property type="entry name" value="RNase_III_dom"/>
</dbReference>
<keyword evidence="8" id="KW-0460">Magnesium</keyword>
<dbReference type="PROSITE" id="PS00517">
    <property type="entry name" value="RNASE_3_1"/>
    <property type="match status" value="1"/>
</dbReference>
<keyword evidence="8" id="KW-0699">rRNA-binding</keyword>
<evidence type="ECO:0000256" key="6">
    <source>
        <dbReference type="ARBA" id="ARBA00022801"/>
    </source>
</evidence>
<comment type="subunit">
    <text evidence="8">Homodimer.</text>
</comment>
<evidence type="ECO:0000256" key="4">
    <source>
        <dbReference type="ARBA" id="ARBA00022722"/>
    </source>
</evidence>
<dbReference type="SMART" id="SM00358">
    <property type="entry name" value="DSRM"/>
    <property type="match status" value="1"/>
</dbReference>
<organism evidence="11 12">
    <name type="scientific">Selenomonas dianae</name>
    <dbReference type="NCBI Taxonomy" id="135079"/>
    <lineage>
        <taxon>Bacteria</taxon>
        <taxon>Bacillati</taxon>
        <taxon>Bacillota</taxon>
        <taxon>Negativicutes</taxon>
        <taxon>Selenomonadales</taxon>
        <taxon>Selenomonadaceae</taxon>
        <taxon>Selenomonas</taxon>
    </lineage>
</organism>
<keyword evidence="5 8" id="KW-0255">Endonuclease</keyword>
<evidence type="ECO:0000256" key="2">
    <source>
        <dbReference type="ARBA" id="ARBA00010183"/>
    </source>
</evidence>
<dbReference type="InterPro" id="IPR011907">
    <property type="entry name" value="RNase_III"/>
</dbReference>
<dbReference type="PROSITE" id="PS50142">
    <property type="entry name" value="RNASE_3_2"/>
    <property type="match status" value="1"/>
</dbReference>
<comment type="subcellular location">
    <subcellularLocation>
        <location evidence="8">Cytoplasm</location>
    </subcellularLocation>
</comment>
<keyword evidence="8" id="KW-0479">Metal-binding</keyword>
<evidence type="ECO:0000259" key="9">
    <source>
        <dbReference type="PROSITE" id="PS50137"/>
    </source>
</evidence>
<name>A0ABP3CEH5_9FIRM</name>
<feature type="domain" description="RNase III" evidence="10">
    <location>
        <begin position="13"/>
        <end position="141"/>
    </location>
</feature>
<dbReference type="RefSeq" id="WP_304988109.1">
    <property type="nucleotide sequence ID" value="NZ_BAAACR010000001.1"/>
</dbReference>
<comment type="cofactor">
    <cofactor evidence="8">
        <name>Mg(2+)</name>
        <dbReference type="ChEBI" id="CHEBI:18420"/>
    </cofactor>
</comment>
<dbReference type="EMBL" id="BAAACR010000001">
    <property type="protein sequence ID" value="GAA0201349.1"/>
    <property type="molecule type" value="Genomic_DNA"/>
</dbReference>
<dbReference type="Pfam" id="PF14622">
    <property type="entry name" value="Ribonucleas_3_3"/>
    <property type="match status" value="1"/>
</dbReference>
<dbReference type="InterPro" id="IPR036389">
    <property type="entry name" value="RNase_III_sf"/>
</dbReference>
<evidence type="ECO:0000256" key="5">
    <source>
        <dbReference type="ARBA" id="ARBA00022759"/>
    </source>
</evidence>
<feature type="domain" description="DRBM" evidence="9">
    <location>
        <begin position="168"/>
        <end position="237"/>
    </location>
</feature>
<dbReference type="SUPFAM" id="SSF69065">
    <property type="entry name" value="RNase III domain-like"/>
    <property type="match status" value="1"/>
</dbReference>
<reference evidence="12" key="1">
    <citation type="journal article" date="2019" name="Int. J. Syst. Evol. Microbiol.">
        <title>The Global Catalogue of Microorganisms (GCM) 10K type strain sequencing project: providing services to taxonomists for standard genome sequencing and annotation.</title>
        <authorList>
            <consortium name="The Broad Institute Genomics Platform"/>
            <consortium name="The Broad Institute Genome Sequencing Center for Infectious Disease"/>
            <person name="Wu L."/>
            <person name="Ma J."/>
        </authorList>
    </citation>
    <scope>NUCLEOTIDE SEQUENCE [LARGE SCALE GENOMIC DNA]</scope>
    <source>
        <strain evidence="12">JCM 8542</strain>
    </source>
</reference>
<dbReference type="Pfam" id="PF00035">
    <property type="entry name" value="dsrm"/>
    <property type="match status" value="1"/>
</dbReference>
<keyword evidence="8" id="KW-0819">tRNA processing</keyword>
<dbReference type="Gene3D" id="3.30.160.20">
    <property type="match status" value="1"/>
</dbReference>
<evidence type="ECO:0000313" key="12">
    <source>
        <dbReference type="Proteomes" id="UP001500399"/>
    </source>
</evidence>
<evidence type="ECO:0000256" key="7">
    <source>
        <dbReference type="ARBA" id="ARBA00022884"/>
    </source>
</evidence>
<keyword evidence="7 8" id="KW-0694">RNA-binding</keyword>
<comment type="similarity">
    <text evidence="2">Belongs to the ribonuclease III family.</text>
</comment>
<gene>
    <name evidence="8 11" type="primary">rnc</name>
    <name evidence="11" type="ORF">GCM10008919_00900</name>
</gene>
<evidence type="ECO:0000313" key="11">
    <source>
        <dbReference type="EMBL" id="GAA0201349.1"/>
    </source>
</evidence>
<dbReference type="CDD" id="cd10845">
    <property type="entry name" value="DSRM_RNAse_III_family"/>
    <property type="match status" value="1"/>
</dbReference>
<evidence type="ECO:0000256" key="1">
    <source>
        <dbReference type="ARBA" id="ARBA00000109"/>
    </source>
</evidence>
<dbReference type="SMART" id="SM00535">
    <property type="entry name" value="RIBOc"/>
    <property type="match status" value="1"/>
</dbReference>
<dbReference type="PANTHER" id="PTHR11207">
    <property type="entry name" value="RIBONUCLEASE III"/>
    <property type="match status" value="1"/>
</dbReference>
<comment type="function">
    <text evidence="8">Digests double-stranded RNA. Involved in the processing of primary rRNA transcript to yield the immediate precursors to the large and small rRNAs (23S and 16S). Processes some mRNAs, and tRNAs when they are encoded in the rRNA operon. Processes pre-crRNA and tracrRNA of type II CRISPR loci if present in the organism.</text>
</comment>
<feature type="active site" evidence="8">
    <location>
        <position position="130"/>
    </location>
</feature>
<keyword evidence="12" id="KW-1185">Reference proteome</keyword>
<keyword evidence="6 8" id="KW-0378">Hydrolase</keyword>
<dbReference type="NCBIfam" id="TIGR02191">
    <property type="entry name" value="RNaseIII"/>
    <property type="match status" value="1"/>
</dbReference>
<accession>A0ABP3CEH5</accession>
<evidence type="ECO:0000256" key="8">
    <source>
        <dbReference type="HAMAP-Rule" id="MF_00104"/>
    </source>
</evidence>
<evidence type="ECO:0000256" key="3">
    <source>
        <dbReference type="ARBA" id="ARBA00022664"/>
    </source>
</evidence>
<dbReference type="SUPFAM" id="SSF54768">
    <property type="entry name" value="dsRNA-binding domain-like"/>
    <property type="match status" value="1"/>
</dbReference>
<keyword evidence="8" id="KW-0698">rRNA processing</keyword>
<proteinExistence type="inferred from homology"/>
<evidence type="ECO:0000259" key="10">
    <source>
        <dbReference type="PROSITE" id="PS50142"/>
    </source>
</evidence>
<dbReference type="Gene3D" id="1.10.1520.10">
    <property type="entry name" value="Ribonuclease III domain"/>
    <property type="match status" value="1"/>
</dbReference>